<dbReference type="PANTHER" id="PTHR30290:SF9">
    <property type="entry name" value="OLIGOPEPTIDE-BINDING PROTEIN APPA"/>
    <property type="match status" value="1"/>
</dbReference>
<dbReference type="Pfam" id="PF00496">
    <property type="entry name" value="SBP_bac_5"/>
    <property type="match status" value="1"/>
</dbReference>
<dbReference type="Gene3D" id="3.10.105.10">
    <property type="entry name" value="Dipeptide-binding Protein, Domain 3"/>
    <property type="match status" value="1"/>
</dbReference>
<evidence type="ECO:0000313" key="5">
    <source>
        <dbReference type="EMBL" id="UOG74098.1"/>
    </source>
</evidence>
<comment type="similarity">
    <text evidence="1">Belongs to the bacterial solute-binding protein 5 family.</text>
</comment>
<organism evidence="5 6">
    <name type="scientific">Hymenobacter tibetensis</name>
    <dbReference type="NCBI Taxonomy" id="497967"/>
    <lineage>
        <taxon>Bacteria</taxon>
        <taxon>Pseudomonadati</taxon>
        <taxon>Bacteroidota</taxon>
        <taxon>Cytophagia</taxon>
        <taxon>Cytophagales</taxon>
        <taxon>Hymenobacteraceae</taxon>
        <taxon>Hymenobacter</taxon>
    </lineage>
</organism>
<dbReference type="Gene3D" id="3.40.190.10">
    <property type="entry name" value="Periplasmic binding protein-like II"/>
    <property type="match status" value="1"/>
</dbReference>
<dbReference type="SUPFAM" id="SSF53850">
    <property type="entry name" value="Periplasmic binding protein-like II"/>
    <property type="match status" value="1"/>
</dbReference>
<protein>
    <submittedName>
        <fullName evidence="5">ABC transporter substrate-binding protein</fullName>
    </submittedName>
</protein>
<dbReference type="EMBL" id="CP094669">
    <property type="protein sequence ID" value="UOG74098.1"/>
    <property type="molecule type" value="Genomic_DNA"/>
</dbReference>
<evidence type="ECO:0000256" key="2">
    <source>
        <dbReference type="ARBA" id="ARBA00022448"/>
    </source>
</evidence>
<evidence type="ECO:0000259" key="4">
    <source>
        <dbReference type="Pfam" id="PF00496"/>
    </source>
</evidence>
<accession>A0ABY4CV78</accession>
<keyword evidence="6" id="KW-1185">Reference proteome</keyword>
<dbReference type="InterPro" id="IPR030678">
    <property type="entry name" value="Peptide/Ni-bd"/>
</dbReference>
<dbReference type="Proteomes" id="UP000831113">
    <property type="component" value="Chromosome"/>
</dbReference>
<sequence>MHCSLLISDATTLKFAPWLAKQMPTISRRGTSTLFSYQLRPEATWDNGQPVLARDVAFTLKVLNCPGLPTEYARTQYGFVTDVELDDRDPRHFTLVCETSSPDILFSTGDYAILPEYVLDPKGELRAVPYSLLRTDTVAAVRRYPAIREFARRYKQARLDKHPEHLPGCGPYTLTKWADKRYLRLQRKEKWWASALPTPPTWLQAHARRLEYQIIPDNTTAQLALRRGDLDLYPMPPARDFDRLRKSADTAQLTFHTSGSYEITMVGFNNQHPLLQDALTRQALSLLFNVPGLMQATQPGLAYRSVGLINPSDKEVYNDSIPLLPFSTSKAVDLLRQAGWQRQAGGKWTRKSETLSLRISYRAGESAHETIALQFQGTASSLGIPVLLRPTEVGLFKQQLVSGETELHVSTIHGSPGYNFIPYLHSRSIGISNLTRYNSSVADQLMEAIVNEPTGPLRTKLIRKFQQQFRTDSPLVVLFFLRNRFIASKQLQGVRAIPIKPGYDVLSIAPVFSRQ</sequence>
<dbReference type="CDD" id="cd00995">
    <property type="entry name" value="PBP2_NikA_DppA_OppA_like"/>
    <property type="match status" value="1"/>
</dbReference>
<name>A0ABY4CV78_9BACT</name>
<gene>
    <name evidence="5" type="ORF">MTX78_18495</name>
</gene>
<evidence type="ECO:0000256" key="1">
    <source>
        <dbReference type="ARBA" id="ARBA00005695"/>
    </source>
</evidence>
<dbReference type="InterPro" id="IPR039424">
    <property type="entry name" value="SBP_5"/>
</dbReference>
<feature type="domain" description="Solute-binding protein family 5" evidence="4">
    <location>
        <begin position="15"/>
        <end position="415"/>
    </location>
</feature>
<reference evidence="5 6" key="1">
    <citation type="submission" date="2022-03" db="EMBL/GenBank/DDBJ databases">
        <title>Hymenobactersp. isolated from the air.</title>
        <authorList>
            <person name="Won M."/>
            <person name="Kwon S.-W."/>
        </authorList>
    </citation>
    <scope>NUCLEOTIDE SEQUENCE [LARGE SCALE GENOMIC DNA]</scope>
    <source>
        <strain evidence="5 6">KACC 21982</strain>
    </source>
</reference>
<dbReference type="InterPro" id="IPR000914">
    <property type="entry name" value="SBP_5_dom"/>
</dbReference>
<evidence type="ECO:0000313" key="6">
    <source>
        <dbReference type="Proteomes" id="UP000831113"/>
    </source>
</evidence>
<dbReference type="PANTHER" id="PTHR30290">
    <property type="entry name" value="PERIPLASMIC BINDING COMPONENT OF ABC TRANSPORTER"/>
    <property type="match status" value="1"/>
</dbReference>
<keyword evidence="2" id="KW-0813">Transport</keyword>
<dbReference type="RefSeq" id="WP_243797297.1">
    <property type="nucleotide sequence ID" value="NZ_CP094669.1"/>
</dbReference>
<keyword evidence="3" id="KW-0732">Signal</keyword>
<proteinExistence type="inferred from homology"/>
<evidence type="ECO:0000256" key="3">
    <source>
        <dbReference type="ARBA" id="ARBA00022729"/>
    </source>
</evidence>
<dbReference type="PIRSF" id="PIRSF002741">
    <property type="entry name" value="MppA"/>
    <property type="match status" value="1"/>
</dbReference>